<dbReference type="Proteomes" id="UP001189624">
    <property type="component" value="Chromosome 3"/>
</dbReference>
<dbReference type="PANTHER" id="PTHR31672:SF13">
    <property type="entry name" value="F-BOX PROTEIN CPR30-LIKE"/>
    <property type="match status" value="1"/>
</dbReference>
<sequence>MFLQGFGYDPSTNDYLLIHVFQSLDNPANYIEFFSLKENMWKEVDATSFTCKNNHNYCFDTQSGIALNDSIHWLASCPDTDIPIDVIIAFDLRKRNIFQIPLPPNFEADFSHICILGELLNIVKGYNFHSIEIWAMQKYKVQLSWSKTIVVSIDDIQMLYFSPICSTKSGDIVGDNGYDALAKCDNKGKFKEFRRYFGGQFGLHTTMLTYTETLLSLPCANEQAAEGTRSIIS</sequence>
<dbReference type="InterPro" id="IPR006527">
    <property type="entry name" value="F-box-assoc_dom_typ1"/>
</dbReference>
<reference evidence="2" key="1">
    <citation type="submission" date="2023-10" db="EMBL/GenBank/DDBJ databases">
        <authorList>
            <person name="Domelevo Entfellner J.-B."/>
        </authorList>
    </citation>
    <scope>NUCLEOTIDE SEQUENCE</scope>
</reference>
<dbReference type="PANTHER" id="PTHR31672">
    <property type="entry name" value="BNACNNG10540D PROTEIN"/>
    <property type="match status" value="1"/>
</dbReference>
<gene>
    <name evidence="2" type="ORF">AYBTSS11_LOCUS10188</name>
</gene>
<evidence type="ECO:0000313" key="2">
    <source>
        <dbReference type="EMBL" id="CAJ1941298.1"/>
    </source>
</evidence>
<dbReference type="AlphaFoldDB" id="A0AA86VG92"/>
<feature type="domain" description="F-box associated beta-propeller type 1" evidence="1">
    <location>
        <begin position="5"/>
        <end position="160"/>
    </location>
</feature>
<evidence type="ECO:0000259" key="1">
    <source>
        <dbReference type="Pfam" id="PF07734"/>
    </source>
</evidence>
<accession>A0AA86VG92</accession>
<proteinExistence type="predicted"/>
<dbReference type="Gramene" id="rna-AYBTSS11_LOCUS10188">
    <property type="protein sequence ID" value="CAJ1941298.1"/>
    <property type="gene ID" value="gene-AYBTSS11_LOCUS10188"/>
</dbReference>
<evidence type="ECO:0000313" key="3">
    <source>
        <dbReference type="Proteomes" id="UP001189624"/>
    </source>
</evidence>
<dbReference type="EMBL" id="OY731400">
    <property type="protein sequence ID" value="CAJ1941298.1"/>
    <property type="molecule type" value="Genomic_DNA"/>
</dbReference>
<organism evidence="2 3">
    <name type="scientific">Sphenostylis stenocarpa</name>
    <dbReference type="NCBI Taxonomy" id="92480"/>
    <lineage>
        <taxon>Eukaryota</taxon>
        <taxon>Viridiplantae</taxon>
        <taxon>Streptophyta</taxon>
        <taxon>Embryophyta</taxon>
        <taxon>Tracheophyta</taxon>
        <taxon>Spermatophyta</taxon>
        <taxon>Magnoliopsida</taxon>
        <taxon>eudicotyledons</taxon>
        <taxon>Gunneridae</taxon>
        <taxon>Pentapetalae</taxon>
        <taxon>rosids</taxon>
        <taxon>fabids</taxon>
        <taxon>Fabales</taxon>
        <taxon>Fabaceae</taxon>
        <taxon>Papilionoideae</taxon>
        <taxon>50 kb inversion clade</taxon>
        <taxon>NPAAA clade</taxon>
        <taxon>indigoferoid/millettioid clade</taxon>
        <taxon>Phaseoleae</taxon>
        <taxon>Sphenostylis</taxon>
    </lineage>
</organism>
<dbReference type="NCBIfam" id="TIGR01640">
    <property type="entry name" value="F_box_assoc_1"/>
    <property type="match status" value="1"/>
</dbReference>
<dbReference type="InterPro" id="IPR017451">
    <property type="entry name" value="F-box-assoc_interact_dom"/>
</dbReference>
<name>A0AA86VG92_9FABA</name>
<dbReference type="InterPro" id="IPR050796">
    <property type="entry name" value="SCF_F-box_component"/>
</dbReference>
<keyword evidence="3" id="KW-1185">Reference proteome</keyword>
<protein>
    <recommendedName>
        <fullName evidence="1">F-box associated beta-propeller type 1 domain-containing protein</fullName>
    </recommendedName>
</protein>
<dbReference type="Pfam" id="PF07734">
    <property type="entry name" value="FBA_1"/>
    <property type="match status" value="1"/>
</dbReference>